<evidence type="ECO:0000256" key="3">
    <source>
        <dbReference type="PROSITE-ProRule" id="PRU00339"/>
    </source>
</evidence>
<dbReference type="PROSITE" id="PS50005">
    <property type="entry name" value="TPR"/>
    <property type="match status" value="1"/>
</dbReference>
<feature type="transmembrane region" description="Helical" evidence="4">
    <location>
        <begin position="20"/>
        <end position="40"/>
    </location>
</feature>
<dbReference type="PANTHER" id="PTHR45586:SF1">
    <property type="entry name" value="LIPOPOLYSACCHARIDE ASSEMBLY PROTEIN B"/>
    <property type="match status" value="1"/>
</dbReference>
<reference evidence="5 6" key="1">
    <citation type="submission" date="2020-08" db="EMBL/GenBank/DDBJ databases">
        <title>Genomic Encyclopedia of Type Strains, Phase IV (KMG-IV): sequencing the most valuable type-strain genomes for metagenomic binning, comparative biology and taxonomic classification.</title>
        <authorList>
            <person name="Goeker M."/>
        </authorList>
    </citation>
    <scope>NUCLEOTIDE SEQUENCE [LARGE SCALE GENOMIC DNA]</scope>
    <source>
        <strain evidence="5 6">DSM 101806</strain>
    </source>
</reference>
<dbReference type="SMART" id="SM00028">
    <property type="entry name" value="TPR"/>
    <property type="match status" value="8"/>
</dbReference>
<evidence type="ECO:0000256" key="2">
    <source>
        <dbReference type="ARBA" id="ARBA00022803"/>
    </source>
</evidence>
<dbReference type="InterPro" id="IPR019734">
    <property type="entry name" value="TPR_rpt"/>
</dbReference>
<keyword evidence="4" id="KW-1133">Transmembrane helix</keyword>
<evidence type="ECO:0000256" key="1">
    <source>
        <dbReference type="ARBA" id="ARBA00022737"/>
    </source>
</evidence>
<dbReference type="RefSeq" id="WP_183999592.1">
    <property type="nucleotide sequence ID" value="NZ_JACIEH010000003.1"/>
</dbReference>
<dbReference type="Pfam" id="PF14559">
    <property type="entry name" value="TPR_19"/>
    <property type="match status" value="2"/>
</dbReference>
<protein>
    <submittedName>
        <fullName evidence="5">Tetratricopeptide (TPR) repeat protein</fullName>
    </submittedName>
</protein>
<evidence type="ECO:0000313" key="6">
    <source>
        <dbReference type="Proteomes" id="UP000557392"/>
    </source>
</evidence>
<feature type="repeat" description="TPR" evidence="3">
    <location>
        <begin position="184"/>
        <end position="217"/>
    </location>
</feature>
<comment type="caution">
    <text evidence="5">The sequence shown here is derived from an EMBL/GenBank/DDBJ whole genome shotgun (WGS) entry which is preliminary data.</text>
</comment>
<dbReference type="InterPro" id="IPR051012">
    <property type="entry name" value="CellSynth/LPSAsmb/PSIAsmb"/>
</dbReference>
<organism evidence="5 6">
    <name type="scientific">Sphingomonas kyeonggiensis</name>
    <dbReference type="NCBI Taxonomy" id="1268553"/>
    <lineage>
        <taxon>Bacteria</taxon>
        <taxon>Pseudomonadati</taxon>
        <taxon>Pseudomonadota</taxon>
        <taxon>Alphaproteobacteria</taxon>
        <taxon>Sphingomonadales</taxon>
        <taxon>Sphingomonadaceae</taxon>
        <taxon>Sphingomonas</taxon>
    </lineage>
</organism>
<dbReference type="EMBL" id="JACIEH010000003">
    <property type="protein sequence ID" value="MBB4100282.1"/>
    <property type="molecule type" value="Genomic_DNA"/>
</dbReference>
<keyword evidence="1" id="KW-0677">Repeat</keyword>
<dbReference type="PANTHER" id="PTHR45586">
    <property type="entry name" value="TPR REPEAT-CONTAINING PROTEIN PA4667"/>
    <property type="match status" value="1"/>
</dbReference>
<dbReference type="Pfam" id="PF13432">
    <property type="entry name" value="TPR_16"/>
    <property type="match status" value="4"/>
</dbReference>
<keyword evidence="4" id="KW-0472">Membrane</keyword>
<keyword evidence="6" id="KW-1185">Reference proteome</keyword>
<gene>
    <name evidence="5" type="ORF">GGR46_003854</name>
</gene>
<name>A0A7W6NY32_9SPHN</name>
<evidence type="ECO:0000313" key="5">
    <source>
        <dbReference type="EMBL" id="MBB4100282.1"/>
    </source>
</evidence>
<dbReference type="Proteomes" id="UP000557392">
    <property type="component" value="Unassembled WGS sequence"/>
</dbReference>
<dbReference type="InterPro" id="IPR011990">
    <property type="entry name" value="TPR-like_helical_dom_sf"/>
</dbReference>
<sequence length="693" mass="72196">MTSSHRRARAKSSGFGVRGVLVIGGALAVLFAVLIGWFTLTTGKMSAADAAEATGRAEALLKADNATAARDLAAEAVRGDPDNENAHIVLARALLALQDGVGAEGEIQRAVDAGYDARAVPQWRAEAWVLQGKTDKAPAEADKAPASQKVYGLRIRARALTATGDYAGAQNALAEALRLAPNDAGVWTDLGRFRFAAGDLRGAAEASDRAVKLAPGSVDALVLRGEIVRSQYGLVAALPWFEQALKRDPARHNALIEYAATLGDAGRTVDAIAATRRALAAHPGSPQALYLQAVIAARAGNFDLSRTILEKTGGTIDDLPGTKLLGGTLDLERGEYEQAIDKLTDLVAMQPMNITARKLLAVALLRTDRARNAIDMLRPVVARADADSYALTLVARGFERIGDRASASRFLDRAAFPATGESAAFSADDSTATLAADAAQRPNDPQATLPLIRGLIANGDKGAALSRAQDIAAKNPGAPGAQVVLGDVLMLLNRPADAAAAYKRAADLRFDEPTLLRLVDALDRGGKREEAANALALFLSQNPVNIAAQRLSAHWQLAAGDYDAAIDTLEDIRSQIGDGDAALNAELAAAYAGVGETGTAVDFGEAAYGLAPANPAVADAYGWALFKGGDKDGALELLQKAVILAPKHAGLRWHLAQVYAALGRKAEAKQNAQAALADPGFPERAAALAVANG</sequence>
<proteinExistence type="predicted"/>
<dbReference type="SUPFAM" id="SSF48452">
    <property type="entry name" value="TPR-like"/>
    <property type="match status" value="4"/>
</dbReference>
<evidence type="ECO:0000256" key="4">
    <source>
        <dbReference type="SAM" id="Phobius"/>
    </source>
</evidence>
<keyword evidence="4" id="KW-0812">Transmembrane</keyword>
<accession>A0A7W6NY32</accession>
<dbReference type="AlphaFoldDB" id="A0A7W6NY32"/>
<dbReference type="Gene3D" id="1.25.40.10">
    <property type="entry name" value="Tetratricopeptide repeat domain"/>
    <property type="match status" value="4"/>
</dbReference>
<keyword evidence="2 3" id="KW-0802">TPR repeat</keyword>